<gene>
    <name evidence="1" type="ORF">H206_05322</name>
</gene>
<sequence length="45" mass="5371">MKMDILLQKQLVMTNLLIKQTMKSCRYYGMLTQPFFLKLVNAFNI</sequence>
<reference evidence="1 2" key="1">
    <citation type="submission" date="2017-01" db="EMBL/GenBank/DDBJ databases">
        <title>The cable genome- insights into the physiology and evolution of filamentous bacteria capable of sulfide oxidation via long distance electron transfer.</title>
        <authorList>
            <person name="Schreiber L."/>
            <person name="Bjerg J.T."/>
            <person name="Boggild A."/>
            <person name="Van De Vossenberg J."/>
            <person name="Meysman F."/>
            <person name="Nielsen L.P."/>
            <person name="Schramm A."/>
            <person name="Kjeldsen K.U."/>
        </authorList>
    </citation>
    <scope>NUCLEOTIDE SEQUENCE [LARGE SCALE GENOMIC DNA]</scope>
    <source>
        <strain evidence="1">MCF</strain>
    </source>
</reference>
<accession>A0A444J504</accession>
<organism evidence="1 2">
    <name type="scientific">Candidatus Electrothrix aarhusensis</name>
    <dbReference type="NCBI Taxonomy" id="1859131"/>
    <lineage>
        <taxon>Bacteria</taxon>
        <taxon>Pseudomonadati</taxon>
        <taxon>Thermodesulfobacteriota</taxon>
        <taxon>Desulfobulbia</taxon>
        <taxon>Desulfobulbales</taxon>
        <taxon>Desulfobulbaceae</taxon>
        <taxon>Candidatus Electrothrix</taxon>
    </lineage>
</organism>
<name>A0A444J504_9BACT</name>
<evidence type="ECO:0000313" key="2">
    <source>
        <dbReference type="Proteomes" id="UP000287853"/>
    </source>
</evidence>
<dbReference type="EMBL" id="MTKO01000006">
    <property type="protein sequence ID" value="RWX48146.1"/>
    <property type="molecule type" value="Genomic_DNA"/>
</dbReference>
<keyword evidence="2" id="KW-1185">Reference proteome</keyword>
<dbReference type="AlphaFoldDB" id="A0A444J504"/>
<dbReference type="Proteomes" id="UP000287853">
    <property type="component" value="Unassembled WGS sequence"/>
</dbReference>
<protein>
    <submittedName>
        <fullName evidence="1">Uncharacterized protein</fullName>
    </submittedName>
</protein>
<evidence type="ECO:0000313" key="1">
    <source>
        <dbReference type="EMBL" id="RWX48146.1"/>
    </source>
</evidence>
<proteinExistence type="predicted"/>
<comment type="caution">
    <text evidence="1">The sequence shown here is derived from an EMBL/GenBank/DDBJ whole genome shotgun (WGS) entry which is preliminary data.</text>
</comment>